<dbReference type="InterPro" id="IPR013320">
    <property type="entry name" value="ConA-like_dom_sf"/>
</dbReference>
<dbReference type="PANTHER" id="PTHR10963">
    <property type="entry name" value="GLYCOSYL HYDROLASE-RELATED"/>
    <property type="match status" value="1"/>
</dbReference>
<name>A0A2C5XML0_9HYPO</name>
<dbReference type="AlphaFoldDB" id="A0A2C5XML0"/>
<dbReference type="EMBL" id="NJES01000146">
    <property type="protein sequence ID" value="PHH76819.1"/>
    <property type="molecule type" value="Genomic_DNA"/>
</dbReference>
<gene>
    <name evidence="2" type="ORF">CDD80_1197</name>
</gene>
<evidence type="ECO:0000259" key="1">
    <source>
        <dbReference type="PROSITE" id="PS51762"/>
    </source>
</evidence>
<dbReference type="Pfam" id="PF26113">
    <property type="entry name" value="GH16_XgeA"/>
    <property type="match status" value="1"/>
</dbReference>
<dbReference type="Proteomes" id="UP000226431">
    <property type="component" value="Unassembled WGS sequence"/>
</dbReference>
<dbReference type="InterPro" id="IPR000757">
    <property type="entry name" value="Beta-glucanase-like"/>
</dbReference>
<evidence type="ECO:0000313" key="2">
    <source>
        <dbReference type="EMBL" id="PHH76819.1"/>
    </source>
</evidence>
<dbReference type="Gene3D" id="2.60.120.200">
    <property type="match status" value="1"/>
</dbReference>
<dbReference type="CDD" id="cd02181">
    <property type="entry name" value="GH16_fungal_Lam16A_glucanase"/>
    <property type="match status" value="1"/>
</dbReference>
<evidence type="ECO:0000313" key="3">
    <source>
        <dbReference type="Proteomes" id="UP000226431"/>
    </source>
</evidence>
<dbReference type="GO" id="GO:0004553">
    <property type="term" value="F:hydrolase activity, hydrolyzing O-glycosyl compounds"/>
    <property type="evidence" value="ECO:0007669"/>
    <property type="project" value="InterPro"/>
</dbReference>
<comment type="caution">
    <text evidence="2">The sequence shown here is derived from an EMBL/GenBank/DDBJ whole genome shotgun (WGS) entry which is preliminary data.</text>
</comment>
<dbReference type="InterPro" id="IPR050546">
    <property type="entry name" value="Glycosyl_Hydrlase_16"/>
</dbReference>
<dbReference type="OrthoDB" id="192832at2759"/>
<reference evidence="2 3" key="1">
    <citation type="submission" date="2017-06" db="EMBL/GenBank/DDBJ databases">
        <title>Ant-infecting Ophiocordyceps genomes reveal a high diversity of potential behavioral manipulation genes and a possible major role for enterotoxins.</title>
        <authorList>
            <person name="De Bekker C."/>
            <person name="Evans H.C."/>
            <person name="Brachmann A."/>
            <person name="Hughes D.P."/>
        </authorList>
    </citation>
    <scope>NUCLEOTIDE SEQUENCE [LARGE SCALE GENOMIC DNA]</scope>
    <source>
        <strain evidence="2 3">Map16</strain>
    </source>
</reference>
<organism evidence="2 3">
    <name type="scientific">Ophiocordyceps camponoti-rufipedis</name>
    <dbReference type="NCBI Taxonomy" id="2004952"/>
    <lineage>
        <taxon>Eukaryota</taxon>
        <taxon>Fungi</taxon>
        <taxon>Dikarya</taxon>
        <taxon>Ascomycota</taxon>
        <taxon>Pezizomycotina</taxon>
        <taxon>Sordariomycetes</taxon>
        <taxon>Hypocreomycetidae</taxon>
        <taxon>Hypocreales</taxon>
        <taxon>Ophiocordycipitaceae</taxon>
        <taxon>Ophiocordyceps</taxon>
    </lineage>
</organism>
<keyword evidence="3" id="KW-1185">Reference proteome</keyword>
<dbReference type="SUPFAM" id="SSF49899">
    <property type="entry name" value="Concanavalin A-like lectins/glucanases"/>
    <property type="match status" value="1"/>
</dbReference>
<protein>
    <recommendedName>
        <fullName evidence="1">GH16 domain-containing protein</fullName>
    </recommendedName>
</protein>
<feature type="domain" description="GH16" evidence="1">
    <location>
        <begin position="1"/>
        <end position="270"/>
    </location>
</feature>
<dbReference type="PROSITE" id="PS51762">
    <property type="entry name" value="GH16_2"/>
    <property type="match status" value="1"/>
</dbReference>
<dbReference type="GO" id="GO:0009251">
    <property type="term" value="P:glucan catabolic process"/>
    <property type="evidence" value="ECO:0007669"/>
    <property type="project" value="TreeGrafter"/>
</dbReference>
<proteinExistence type="predicted"/>
<dbReference type="STRING" id="2004952.A0A2C5XML0"/>
<sequence length="428" mass="46414">MSYSLSSSFSGHNLLNGFNWFDQNDLSQGSVAYQSKANAEAKGLFSVDENTGVVRLKVDHENQYSPGEGRPSIRLESREQHNHGLFIADFLHMPPSRCGLWPAFWAYGSDWPNGGEIDIIEGVNTMKHTSITAHTKDGCKLQTTPEGIDDAFSGIQAGSDCGRSKKNNIGCGYDPPQHDNSTYGDGFNAVNGGVYAMLWNSKHMKVWHFPRGHIPSDIEAKRPDPKNWKTPMAVFGGSGCDIDSYFKDLRLVINTNFCGDWGNALWGKKDECNMLAPTCAEYVARSPEAFVDAYWDIQYIDTYQLPDDDVVKAQAVKPVAHVRSMTHASNTLGGLSAAGKNLSSPGFSEADLTTRRPADGQPTSTTAFQLEHTAATTNAEASVSQTSTQLAVPTSLSPLDVLVSSGTRILAAPALILSVAAMIAALKW</sequence>
<accession>A0A2C5XML0</accession>
<dbReference type="PANTHER" id="PTHR10963:SF24">
    <property type="entry name" value="GLYCOSIDASE C21B10.07-RELATED"/>
    <property type="match status" value="1"/>
</dbReference>